<evidence type="ECO:0000313" key="1">
    <source>
        <dbReference type="EMBL" id="ODS33249.1"/>
    </source>
</evidence>
<protein>
    <submittedName>
        <fullName evidence="1">Transcription regulator of the Arc/MetJ class</fullName>
    </submittedName>
</protein>
<organism evidence="1 2">
    <name type="scientific">Candidatus Scalindua rubra</name>
    <dbReference type="NCBI Taxonomy" id="1872076"/>
    <lineage>
        <taxon>Bacteria</taxon>
        <taxon>Pseudomonadati</taxon>
        <taxon>Planctomycetota</taxon>
        <taxon>Candidatus Brocadiia</taxon>
        <taxon>Candidatus Brocadiales</taxon>
        <taxon>Candidatus Scalinduaceae</taxon>
        <taxon>Candidatus Scalindua</taxon>
    </lineage>
</organism>
<gene>
    <name evidence="1" type="ORF">SCARUB_01640</name>
</gene>
<proteinExistence type="predicted"/>
<sequence>MRTTLDIDDFLVKKLLEVTHEKSKTKAITIAIKDYIKKKRIKKIISYQGKLDMENNWQQQEKEEIEEYENKK</sequence>
<dbReference type="EMBL" id="MAYW01000034">
    <property type="protein sequence ID" value="ODS33249.1"/>
    <property type="molecule type" value="Genomic_DNA"/>
</dbReference>
<accession>A0A1E3XCD0</accession>
<dbReference type="InterPro" id="IPR019239">
    <property type="entry name" value="VapB_antitoxin"/>
</dbReference>
<dbReference type="AlphaFoldDB" id="A0A1E3XCD0"/>
<name>A0A1E3XCD0_9BACT</name>
<dbReference type="Proteomes" id="UP000094056">
    <property type="component" value="Unassembled WGS sequence"/>
</dbReference>
<reference evidence="1 2" key="1">
    <citation type="submission" date="2016-07" db="EMBL/GenBank/DDBJ databases">
        <title>Draft genome of Scalindua rubra, obtained from a brine-seawater interface in the Red Sea, sheds light on salt adaptation in anammox bacteria.</title>
        <authorList>
            <person name="Speth D.R."/>
            <person name="Lagkouvardos I."/>
            <person name="Wang Y."/>
            <person name="Qian P.-Y."/>
            <person name="Dutilh B.E."/>
            <person name="Jetten M.S."/>
        </authorList>
    </citation>
    <scope>NUCLEOTIDE SEQUENCE [LARGE SCALE GENOMIC DNA]</scope>
    <source>
        <strain evidence="1">BSI-1</strain>
    </source>
</reference>
<evidence type="ECO:0000313" key="2">
    <source>
        <dbReference type="Proteomes" id="UP000094056"/>
    </source>
</evidence>
<comment type="caution">
    <text evidence="1">The sequence shown here is derived from an EMBL/GenBank/DDBJ whole genome shotgun (WGS) entry which is preliminary data.</text>
</comment>
<dbReference type="Pfam" id="PF09957">
    <property type="entry name" value="VapB_antitoxin"/>
    <property type="match status" value="1"/>
</dbReference>